<evidence type="ECO:0000313" key="3">
    <source>
        <dbReference type="Proteomes" id="UP001165079"/>
    </source>
</evidence>
<keyword evidence="1" id="KW-0472">Membrane</keyword>
<feature type="transmembrane region" description="Helical" evidence="1">
    <location>
        <begin position="325"/>
        <end position="343"/>
    </location>
</feature>
<reference evidence="2" key="1">
    <citation type="submission" date="2023-03" db="EMBL/GenBank/DDBJ databases">
        <title>Actinorhabdospora filicis NBRC 111898.</title>
        <authorList>
            <person name="Ichikawa N."/>
            <person name="Sato H."/>
            <person name="Tonouchi N."/>
        </authorList>
    </citation>
    <scope>NUCLEOTIDE SEQUENCE</scope>
    <source>
        <strain evidence="2">NBRC 111898</strain>
    </source>
</reference>
<dbReference type="EMBL" id="BSTX01000001">
    <property type="protein sequence ID" value="GLZ75836.1"/>
    <property type="molecule type" value="Genomic_DNA"/>
</dbReference>
<feature type="transmembrane region" description="Helical" evidence="1">
    <location>
        <begin position="514"/>
        <end position="536"/>
    </location>
</feature>
<dbReference type="AlphaFoldDB" id="A0A9W6SJL6"/>
<feature type="transmembrane region" description="Helical" evidence="1">
    <location>
        <begin position="593"/>
        <end position="613"/>
    </location>
</feature>
<keyword evidence="3" id="KW-1185">Reference proteome</keyword>
<keyword evidence="1" id="KW-1133">Transmembrane helix</keyword>
<proteinExistence type="predicted"/>
<dbReference type="RefSeq" id="WP_285661056.1">
    <property type="nucleotide sequence ID" value="NZ_BSTX01000001.1"/>
</dbReference>
<evidence type="ECO:0000256" key="1">
    <source>
        <dbReference type="SAM" id="Phobius"/>
    </source>
</evidence>
<feature type="transmembrane region" description="Helical" evidence="1">
    <location>
        <begin position="398"/>
        <end position="419"/>
    </location>
</feature>
<dbReference type="Proteomes" id="UP001165079">
    <property type="component" value="Unassembled WGS sequence"/>
</dbReference>
<protein>
    <recommendedName>
        <fullName evidence="4">FtsX-like permease family protein</fullName>
    </recommendedName>
</protein>
<gene>
    <name evidence="2" type="ORF">Afil01_06430</name>
</gene>
<accession>A0A9W6SJL6</accession>
<evidence type="ECO:0008006" key="4">
    <source>
        <dbReference type="Google" id="ProtNLM"/>
    </source>
</evidence>
<keyword evidence="1" id="KW-0812">Transmembrane</keyword>
<feature type="transmembrane region" description="Helical" evidence="1">
    <location>
        <begin position="278"/>
        <end position="304"/>
    </location>
</feature>
<comment type="caution">
    <text evidence="2">The sequence shown here is derived from an EMBL/GenBank/DDBJ whole genome shotgun (WGS) entry which is preliminary data.</text>
</comment>
<feature type="transmembrane region" description="Helical" evidence="1">
    <location>
        <begin position="567"/>
        <end position="587"/>
    </location>
</feature>
<feature type="transmembrane region" description="Helical" evidence="1">
    <location>
        <begin position="349"/>
        <end position="377"/>
    </location>
</feature>
<feature type="transmembrane region" description="Helical" evidence="1">
    <location>
        <begin position="188"/>
        <end position="213"/>
    </location>
</feature>
<feature type="transmembrane region" description="Helical" evidence="1">
    <location>
        <begin position="233"/>
        <end position="258"/>
    </location>
</feature>
<organism evidence="2 3">
    <name type="scientific">Actinorhabdospora filicis</name>
    <dbReference type="NCBI Taxonomy" id="1785913"/>
    <lineage>
        <taxon>Bacteria</taxon>
        <taxon>Bacillati</taxon>
        <taxon>Actinomycetota</taxon>
        <taxon>Actinomycetes</taxon>
        <taxon>Micromonosporales</taxon>
        <taxon>Micromonosporaceae</taxon>
        <taxon>Actinorhabdospora</taxon>
    </lineage>
</organism>
<evidence type="ECO:0000313" key="2">
    <source>
        <dbReference type="EMBL" id="GLZ75836.1"/>
    </source>
</evidence>
<name>A0A9W6SJL6_9ACTN</name>
<sequence length="633" mass="64654">MVKSFALAARLLRGGGRHGLLGTVLTLAAVTVSTALLLAAIAANSAFAARTERTAWQTPASVSESEATAIQFSRNEYFGDRAITVIRLAALKPGAPVPPGLDAFPAPGQFYASPALRDALSSGDLAARFPPLTGDIPEAELAGPDQLVAVIGMDPGAVSMKAQNMEQTPTWINGFGDGESVEALIYDILLKIATALVAAPLLIFGAAAARLTVARRDTRLAALRLVGATPAQVVAMTAAEAVLTAAVGAVLGALIYLMGFAGLAQIPMQGSNWFTGDLWVGVPWLLGVLIAVPLMTGASAVIGLRQVVVSPLGVARRQTPPGLRFVRLLAVVAALIAASLMTAQSSTTVIMVVLAMVFLALNLAGPFIVSVIGRISAAFARTPARLLAARRLVDDPRSAWRTVAGVALTGFIAGFIGLLSPSAIEADTGRTQVAVESSIVTTESADAALTAAGLTARVDSADPGVVRVLATPDEVEKVKTALATIDPGAPLTADSDSVVQGTIMLGDIQVGVRIVLIVSFLVAIASAGIAGASSVLDRRRTYSLLRLAGTPLKVLDRARALETRLPLIVMGGGSIIAGVICGLPFAVAGMFSVAGMVTLGICVVIGFLGVAAASGLSRPLLRSVTVVGVAPQE</sequence>